<evidence type="ECO:0008006" key="3">
    <source>
        <dbReference type="Google" id="ProtNLM"/>
    </source>
</evidence>
<dbReference type="RefSeq" id="WP_209858852.1">
    <property type="nucleotide sequence ID" value="NZ_JAGGLD010000001.1"/>
</dbReference>
<keyword evidence="2" id="KW-1185">Reference proteome</keyword>
<protein>
    <recommendedName>
        <fullName evidence="3">DNA-binding protein</fullName>
    </recommendedName>
</protein>
<evidence type="ECO:0000313" key="2">
    <source>
        <dbReference type="Proteomes" id="UP001519288"/>
    </source>
</evidence>
<name>A0ABS4JCP7_9BACL</name>
<dbReference type="EMBL" id="JAGGLD010000001">
    <property type="protein sequence ID" value="MBP1999492.1"/>
    <property type="molecule type" value="Genomic_DNA"/>
</dbReference>
<accession>A0ABS4JCP7</accession>
<gene>
    <name evidence="1" type="ORF">J2Z69_000511</name>
</gene>
<sequence length="103" mass="11989">MLLSSYRAKARELGGEACRVINQLLDELEKEREITSGKKLPPLLGSKEVAERIEIDPKNLHHTRKTKFFPEPNTCVGKRPLWAEETINQYLDKLSEWRDKKNN</sequence>
<dbReference type="Proteomes" id="UP001519288">
    <property type="component" value="Unassembled WGS sequence"/>
</dbReference>
<evidence type="ECO:0000313" key="1">
    <source>
        <dbReference type="EMBL" id="MBP1999492.1"/>
    </source>
</evidence>
<proteinExistence type="predicted"/>
<organism evidence="1 2">
    <name type="scientific">Paenibacillus shirakamiensis</name>
    <dbReference type="NCBI Taxonomy" id="1265935"/>
    <lineage>
        <taxon>Bacteria</taxon>
        <taxon>Bacillati</taxon>
        <taxon>Bacillota</taxon>
        <taxon>Bacilli</taxon>
        <taxon>Bacillales</taxon>
        <taxon>Paenibacillaceae</taxon>
        <taxon>Paenibacillus</taxon>
    </lineage>
</organism>
<reference evidence="1 2" key="1">
    <citation type="submission" date="2021-03" db="EMBL/GenBank/DDBJ databases">
        <title>Genomic Encyclopedia of Type Strains, Phase IV (KMG-IV): sequencing the most valuable type-strain genomes for metagenomic binning, comparative biology and taxonomic classification.</title>
        <authorList>
            <person name="Goeker M."/>
        </authorList>
    </citation>
    <scope>NUCLEOTIDE SEQUENCE [LARGE SCALE GENOMIC DNA]</scope>
    <source>
        <strain evidence="1 2">DSM 26806</strain>
    </source>
</reference>
<comment type="caution">
    <text evidence="1">The sequence shown here is derived from an EMBL/GenBank/DDBJ whole genome shotgun (WGS) entry which is preliminary data.</text>
</comment>